<feature type="transmembrane region" description="Helical" evidence="1">
    <location>
        <begin position="108"/>
        <end position="127"/>
    </location>
</feature>
<feature type="transmembrane region" description="Helical" evidence="1">
    <location>
        <begin position="43"/>
        <end position="63"/>
    </location>
</feature>
<dbReference type="Proteomes" id="UP000002945">
    <property type="component" value="Unassembled WGS sequence"/>
</dbReference>
<dbReference type="AlphaFoldDB" id="A9E3F6"/>
<dbReference type="STRING" id="391587.KAOT1_11291"/>
<organism evidence="3 4">
    <name type="scientific">Kordia algicida OT-1</name>
    <dbReference type="NCBI Taxonomy" id="391587"/>
    <lineage>
        <taxon>Bacteria</taxon>
        <taxon>Pseudomonadati</taxon>
        <taxon>Bacteroidota</taxon>
        <taxon>Flavobacteriia</taxon>
        <taxon>Flavobacteriales</taxon>
        <taxon>Flavobacteriaceae</taxon>
        <taxon>Kordia</taxon>
    </lineage>
</organism>
<feature type="transmembrane region" description="Helical" evidence="1">
    <location>
        <begin position="177"/>
        <end position="199"/>
    </location>
</feature>
<dbReference type="PROSITE" id="PS51468">
    <property type="entry name" value="VIT"/>
    <property type="match status" value="1"/>
</dbReference>
<name>A9E3F6_9FLAO</name>
<keyword evidence="1" id="KW-0472">Membrane</keyword>
<accession>A9E3F6</accession>
<feature type="transmembrane region" description="Helical" evidence="1">
    <location>
        <begin position="866"/>
        <end position="884"/>
    </location>
</feature>
<feature type="transmembrane region" description="Helical" evidence="1">
    <location>
        <begin position="143"/>
        <end position="165"/>
    </location>
</feature>
<comment type="caution">
    <text evidence="3">The sequence shown here is derived from an EMBL/GenBank/DDBJ whole genome shotgun (WGS) entry which is preliminary data.</text>
</comment>
<sequence>MLPFKLHKTYAYFVSLILLQLILGWLFYTAFDTPKGNTFPATGFTLFWGFLLLLFTVLIFFEVAKKIKPWLLPLAIIICYSIFLMQLYESDIFHQIPRIKASSINFEIIPLYLTIPGIFHAMLDLIFKQFRPSGKLRENGQNFAFAATIPIGIYTIAIIIIPLFSRGNGSFLHLNMFIMKIAICIAIASFLFFFLRFILGNIVGRNLNAKNPIMVVLFGAIFPFIGLALNAEFKIFGNFNFIAIYIALILNAIGLILLLQDAVLSKFIGFLGASAGFPVVLYFFIIFLPYIPLSFIALIVLGAGILMLTPIVLLILQYKIMSREFVTITKTYGKKKLLLCSFACLLLLPISFFGFCMDHKNYFNDVIAETDFYDASNTNYVDYDTEKIVYILKEMNKGNRRLSLGNAENRLPILSIFYDWYVFDNLQVSQRKIADIQRLFLGKIRSSWNRYVPPQRLNAEVKYKHYTEYDAKNDFYKTEVHLAITNLDSVGMREFRSEFTLPKDVFITDYYLDIEDRRTFGILAEKKAANWIYEQITTQRRDPGILQYLYGDVLSLKIFPFKKNETRTSGFTLYHRTPVHFTINETPIDIDVQPLAQHVTELSANTFYVPSAVKKTLPKKQIPVNYYLVVDNTTKGEKFREQFEEDFSSLSPEIQEKAQVLYVDADVNWGTPTAPKACGFNYKKVISQILYKHRNQESIPFVVVYAPYENRFQGKFSTWEMEQAFPYYNLIEHSHWDKKIPSFMELVEFSQNGASSFLHNNAQPSLVSFDDTATLDRNISGNPYLNALQLRLFHDLNDLNPKRKKEHWLNALRESFKQNILTHSTTFISLETTAQEERLLQKQKEIMNADYTEKAGSETRRMSEPYFWVLLLVFAFIIRKQFLLKQAKKV</sequence>
<dbReference type="InterPro" id="IPR027550">
    <property type="entry name" value="MSEP-CTERM"/>
</dbReference>
<evidence type="ECO:0000313" key="4">
    <source>
        <dbReference type="Proteomes" id="UP000002945"/>
    </source>
</evidence>
<keyword evidence="1" id="KW-1133">Transmembrane helix</keyword>
<gene>
    <name evidence="3" type="ORF">KAOT1_11291</name>
</gene>
<feature type="transmembrane region" description="Helical" evidence="1">
    <location>
        <begin position="293"/>
        <end position="316"/>
    </location>
</feature>
<dbReference type="OrthoDB" id="1801976at2"/>
<keyword evidence="1" id="KW-0812">Transmembrane</keyword>
<keyword evidence="4" id="KW-1185">Reference proteome</keyword>
<evidence type="ECO:0000256" key="1">
    <source>
        <dbReference type="SAM" id="Phobius"/>
    </source>
</evidence>
<feature type="transmembrane region" description="Helical" evidence="1">
    <location>
        <begin position="267"/>
        <end position="287"/>
    </location>
</feature>
<feature type="transmembrane region" description="Helical" evidence="1">
    <location>
        <begin position="12"/>
        <end position="31"/>
    </location>
</feature>
<dbReference type="EMBL" id="ABIB01000008">
    <property type="protein sequence ID" value="EDP95504.1"/>
    <property type="molecule type" value="Genomic_DNA"/>
</dbReference>
<evidence type="ECO:0000313" key="3">
    <source>
        <dbReference type="EMBL" id="EDP95504.1"/>
    </source>
</evidence>
<protein>
    <recommendedName>
        <fullName evidence="2">VIT domain-containing protein</fullName>
    </recommendedName>
</protein>
<feature type="domain" description="VIT" evidence="2">
    <location>
        <begin position="446"/>
        <end position="575"/>
    </location>
</feature>
<dbReference type="eggNOG" id="ENOG502ZB0Y">
    <property type="taxonomic scope" value="Bacteria"/>
</dbReference>
<reference evidence="3 4" key="1">
    <citation type="journal article" date="2011" name="J. Bacteriol.">
        <title>Genome sequence of the algicidal bacterium Kordia algicida OT-1.</title>
        <authorList>
            <person name="Lee H.S."/>
            <person name="Kang S.G."/>
            <person name="Kwon K.K."/>
            <person name="Lee J.H."/>
            <person name="Kim S.J."/>
        </authorList>
    </citation>
    <scope>NUCLEOTIDE SEQUENCE [LARGE SCALE GENOMIC DNA]</scope>
    <source>
        <strain evidence="3 4">OT-1</strain>
    </source>
</reference>
<feature type="transmembrane region" description="Helical" evidence="1">
    <location>
        <begin position="211"/>
        <end position="229"/>
    </location>
</feature>
<dbReference type="RefSeq" id="WP_007094809.1">
    <property type="nucleotide sequence ID" value="NZ_CP142125.1"/>
</dbReference>
<dbReference type="NCBIfam" id="TIGR04286">
    <property type="entry name" value="MSEP-CTERM"/>
    <property type="match status" value="1"/>
</dbReference>
<evidence type="ECO:0000259" key="2">
    <source>
        <dbReference type="PROSITE" id="PS51468"/>
    </source>
</evidence>
<feature type="transmembrane region" description="Helical" evidence="1">
    <location>
        <begin position="70"/>
        <end position="88"/>
    </location>
</feature>
<dbReference type="InterPro" id="IPR013694">
    <property type="entry name" value="VIT"/>
</dbReference>
<feature type="transmembrane region" description="Helical" evidence="1">
    <location>
        <begin position="337"/>
        <end position="355"/>
    </location>
</feature>
<proteinExistence type="predicted"/>
<dbReference type="Pfam" id="PF08487">
    <property type="entry name" value="VIT"/>
    <property type="match status" value="1"/>
</dbReference>
<dbReference type="HOGENOM" id="CLU_015671_0_0_10"/>
<feature type="transmembrane region" description="Helical" evidence="1">
    <location>
        <begin position="241"/>
        <end position="260"/>
    </location>
</feature>